<accession>A0A921JPL6</accession>
<evidence type="ECO:0000259" key="1">
    <source>
        <dbReference type="Pfam" id="PF08044"/>
    </source>
</evidence>
<dbReference type="InterPro" id="IPR012551">
    <property type="entry name" value="DUF1707_SHOCT-like"/>
</dbReference>
<dbReference type="PANTHER" id="PTHR40763">
    <property type="entry name" value="MEMBRANE PROTEIN-RELATED"/>
    <property type="match status" value="1"/>
</dbReference>
<sequence length="219" mass="23986">MNANLPEHRMRAGDAERDRALTALQKAYEAGRLDLDEMRDRQEKALKSKYTDELPALVADLPERAMLEFDPYAAPGYGGADYPDVATHLTGLPETAPADAGATVSIMSGRDIVVESGTRHLTNFAWWGGNNYDLSDAMGPGRIVTLTLHAIMGGNNIYVPDGVRVIDRSVAIMAGNDIKRRAQGDGSNGTLVIEGFLWWAGNDVDLADDQRPNRRRPRH</sequence>
<gene>
    <name evidence="2" type="ORF">K8V15_00195</name>
</gene>
<organism evidence="2 3">
    <name type="scientific">Tessaracoccus flavescens</name>
    <dbReference type="NCBI Taxonomy" id="399497"/>
    <lineage>
        <taxon>Bacteria</taxon>
        <taxon>Bacillati</taxon>
        <taxon>Actinomycetota</taxon>
        <taxon>Actinomycetes</taxon>
        <taxon>Propionibacteriales</taxon>
        <taxon>Propionibacteriaceae</taxon>
        <taxon>Tessaracoccus</taxon>
    </lineage>
</organism>
<dbReference type="EMBL" id="DYZF01000007">
    <property type="protein sequence ID" value="HJE50405.1"/>
    <property type="molecule type" value="Genomic_DNA"/>
</dbReference>
<reference evidence="2" key="2">
    <citation type="submission" date="2021-09" db="EMBL/GenBank/DDBJ databases">
        <authorList>
            <person name="Gilroy R."/>
        </authorList>
    </citation>
    <scope>NUCLEOTIDE SEQUENCE</scope>
    <source>
        <strain evidence="2">ChiGjej3B3-7470</strain>
    </source>
</reference>
<dbReference type="AlphaFoldDB" id="A0A921JPL6"/>
<reference evidence="2" key="1">
    <citation type="journal article" date="2021" name="PeerJ">
        <title>Extensive microbial diversity within the chicken gut microbiome revealed by metagenomics and culture.</title>
        <authorList>
            <person name="Gilroy R."/>
            <person name="Ravi A."/>
            <person name="Getino M."/>
            <person name="Pursley I."/>
            <person name="Horton D.L."/>
            <person name="Alikhan N.F."/>
            <person name="Baker D."/>
            <person name="Gharbi K."/>
            <person name="Hall N."/>
            <person name="Watson M."/>
            <person name="Adriaenssens E.M."/>
            <person name="Foster-Nyarko E."/>
            <person name="Jarju S."/>
            <person name="Secka A."/>
            <person name="Antonio M."/>
            <person name="Oren A."/>
            <person name="Chaudhuri R.R."/>
            <person name="La Ragione R."/>
            <person name="Hildebrand F."/>
            <person name="Pallen M.J."/>
        </authorList>
    </citation>
    <scope>NUCLEOTIDE SEQUENCE</scope>
    <source>
        <strain evidence="2">ChiGjej3B3-7470</strain>
    </source>
</reference>
<dbReference type="Pfam" id="PF08044">
    <property type="entry name" value="DUF1707"/>
    <property type="match status" value="1"/>
</dbReference>
<dbReference type="Proteomes" id="UP000712713">
    <property type="component" value="Unassembled WGS sequence"/>
</dbReference>
<evidence type="ECO:0000313" key="2">
    <source>
        <dbReference type="EMBL" id="HJE50405.1"/>
    </source>
</evidence>
<comment type="caution">
    <text evidence="2">The sequence shown here is derived from an EMBL/GenBank/DDBJ whole genome shotgun (WGS) entry which is preliminary data.</text>
</comment>
<proteinExistence type="predicted"/>
<dbReference type="PANTHER" id="PTHR40763:SF5">
    <property type="entry name" value="MEMBRANE PROTEIN"/>
    <property type="match status" value="1"/>
</dbReference>
<evidence type="ECO:0000313" key="3">
    <source>
        <dbReference type="Proteomes" id="UP000712713"/>
    </source>
</evidence>
<protein>
    <submittedName>
        <fullName evidence="2">DUF1707 domain-containing protein</fullName>
    </submittedName>
</protein>
<feature type="domain" description="DUF1707" evidence="1">
    <location>
        <begin position="10"/>
        <end position="62"/>
    </location>
</feature>
<name>A0A921JPL6_9ACTN</name>